<accession>A0A544I9C1</accession>
<reference evidence="1 2" key="1">
    <citation type="submission" date="2019-07" db="EMBL/GenBank/DDBJ databases">
        <title>Phenotypic and genotypic antimicrobial resistance traits of Vibrio cholerae non-O1/non-O139 isolated from a large Austrian lake frequently associated with cases of infection.</title>
        <authorList>
            <person name="Lepuschitz S."/>
            <person name="Baron S."/>
            <person name="Larvor E."/>
            <person name="Granier S."/>
            <person name="Pretzer C."/>
            <person name="Mach R.L."/>
            <person name="Farnleitner A.H."/>
            <person name="Ruppitsch W."/>
            <person name="Pleininger S."/>
            <person name="Indra A."/>
            <person name="Kirschner A.K.T."/>
        </authorList>
    </citation>
    <scope>NUCLEOTIDE SEQUENCE [LARGE SCALE GENOMIC DNA]</scope>
    <source>
        <strain evidence="1 2">A12JL36W90</strain>
    </source>
</reference>
<dbReference type="RefSeq" id="WP_114730782.1">
    <property type="nucleotide sequence ID" value="NZ_JAEMFQ010000032.1"/>
</dbReference>
<organism evidence="1 2">
    <name type="scientific">Vibrio cholerae</name>
    <dbReference type="NCBI Taxonomy" id="666"/>
    <lineage>
        <taxon>Bacteria</taxon>
        <taxon>Pseudomonadati</taxon>
        <taxon>Pseudomonadota</taxon>
        <taxon>Gammaproteobacteria</taxon>
        <taxon>Vibrionales</taxon>
        <taxon>Vibrionaceae</taxon>
        <taxon>Vibrio</taxon>
    </lineage>
</organism>
<comment type="caution">
    <text evidence="1">The sequence shown here is derived from an EMBL/GenBank/DDBJ whole genome shotgun (WGS) entry which is preliminary data.</text>
</comment>
<dbReference type="AlphaFoldDB" id="A0A544I9C1"/>
<gene>
    <name evidence="1" type="ORF">FLM02_14290</name>
</gene>
<dbReference type="EMBL" id="VIOS01000059">
    <property type="protein sequence ID" value="TQP11411.1"/>
    <property type="molecule type" value="Genomic_DNA"/>
</dbReference>
<name>A0A544I9C1_VIBCL</name>
<proteinExistence type="predicted"/>
<dbReference type="Proteomes" id="UP000319979">
    <property type="component" value="Unassembled WGS sequence"/>
</dbReference>
<evidence type="ECO:0000313" key="1">
    <source>
        <dbReference type="EMBL" id="TQP11411.1"/>
    </source>
</evidence>
<protein>
    <submittedName>
        <fullName evidence="1">Uncharacterized protein</fullName>
    </submittedName>
</protein>
<evidence type="ECO:0000313" key="2">
    <source>
        <dbReference type="Proteomes" id="UP000319979"/>
    </source>
</evidence>
<sequence>MRKAKIEPSIFIHHNIFNGYGDDGADGYLIHLLLKGHLVVEAILVKNLLHAGYGEKVWQWSFPRKAKLCMEKGYVCNVTYQVCLDINNIRNDFCHSLGHKITFLEAYKMLEHWMNIGLDYGDDLMLDYEHLEENLGIEGVFYETFTYLISELGARSNDRGVGIDLY</sequence>